<dbReference type="InterPro" id="IPR036390">
    <property type="entry name" value="WH_DNA-bd_sf"/>
</dbReference>
<gene>
    <name evidence="5" type="ORF">I6H88_14425</name>
</gene>
<keyword evidence="1" id="KW-0805">Transcription regulation</keyword>
<name>A0A7T7UWQ2_9FLAO</name>
<accession>A0A7T7UWQ2</accession>
<proteinExistence type="predicted"/>
<dbReference type="OrthoDB" id="9776746at2"/>
<dbReference type="InterPro" id="IPR018490">
    <property type="entry name" value="cNMP-bd_dom_sf"/>
</dbReference>
<dbReference type="RefSeq" id="WP_021347957.1">
    <property type="nucleotide sequence ID" value="NZ_CAJJUP010000001.1"/>
</dbReference>
<dbReference type="GO" id="GO:0003677">
    <property type="term" value="F:DNA binding"/>
    <property type="evidence" value="ECO:0007669"/>
    <property type="project" value="UniProtKB-KW"/>
</dbReference>
<reference evidence="5 6" key="1">
    <citation type="submission" date="2020-12" db="EMBL/GenBank/DDBJ databases">
        <title>FDA dAtabase for Regulatory Grade micrObial Sequences (FDA-ARGOS): Supporting development and validation of Infectious Disease Dx tests.</title>
        <authorList>
            <person name="Kerrigan L."/>
            <person name="Long C."/>
            <person name="Tallon L."/>
            <person name="Sadzewicz L."/>
            <person name="Zhao X."/>
            <person name="Boylan J."/>
            <person name="Ott S."/>
            <person name="Bowen H."/>
            <person name="Vavikolanu K."/>
            <person name="Mehta A."/>
            <person name="Aluvathingal J."/>
            <person name="Nadendla S."/>
            <person name="Yan Y."/>
            <person name="Sichtig H."/>
        </authorList>
    </citation>
    <scope>NUCLEOTIDE SEQUENCE [LARGE SCALE GENOMIC DNA]</scope>
    <source>
        <strain evidence="5 6">FDAARGOS_1031</strain>
    </source>
</reference>
<dbReference type="SUPFAM" id="SSF51206">
    <property type="entry name" value="cAMP-binding domain-like"/>
    <property type="match status" value="1"/>
</dbReference>
<dbReference type="InterPro" id="IPR012318">
    <property type="entry name" value="HTH_CRP"/>
</dbReference>
<dbReference type="Pfam" id="PF00027">
    <property type="entry name" value="cNMP_binding"/>
    <property type="match status" value="1"/>
</dbReference>
<dbReference type="PROSITE" id="PS51063">
    <property type="entry name" value="HTH_CRP_2"/>
    <property type="match status" value="1"/>
</dbReference>
<keyword evidence="6" id="KW-1185">Reference proteome</keyword>
<keyword evidence="3" id="KW-0804">Transcription</keyword>
<evidence type="ECO:0000313" key="5">
    <source>
        <dbReference type="EMBL" id="QQN57635.1"/>
    </source>
</evidence>
<evidence type="ECO:0000256" key="2">
    <source>
        <dbReference type="ARBA" id="ARBA00023125"/>
    </source>
</evidence>
<dbReference type="GeneID" id="93131949"/>
<dbReference type="KEGG" id="egm:AYC65_03490"/>
<evidence type="ECO:0000313" key="6">
    <source>
        <dbReference type="Proteomes" id="UP000595426"/>
    </source>
</evidence>
<feature type="domain" description="HTH crp-type" evidence="4">
    <location>
        <begin position="143"/>
        <end position="206"/>
    </location>
</feature>
<dbReference type="Pfam" id="PF13545">
    <property type="entry name" value="HTH_Crp_2"/>
    <property type="match status" value="1"/>
</dbReference>
<dbReference type="Gene3D" id="2.60.120.10">
    <property type="entry name" value="Jelly Rolls"/>
    <property type="match status" value="1"/>
</dbReference>
<dbReference type="InterPro" id="IPR036388">
    <property type="entry name" value="WH-like_DNA-bd_sf"/>
</dbReference>
<dbReference type="SUPFAM" id="SSF46785">
    <property type="entry name" value="Winged helix' DNA-binding domain"/>
    <property type="match status" value="1"/>
</dbReference>
<dbReference type="EMBL" id="CP067018">
    <property type="protein sequence ID" value="QQN57635.1"/>
    <property type="molecule type" value="Genomic_DNA"/>
</dbReference>
<evidence type="ECO:0000256" key="3">
    <source>
        <dbReference type="ARBA" id="ARBA00023163"/>
    </source>
</evidence>
<evidence type="ECO:0000256" key="1">
    <source>
        <dbReference type="ARBA" id="ARBA00023015"/>
    </source>
</evidence>
<protein>
    <submittedName>
        <fullName evidence="5">Crp/Fnr family transcriptional regulator</fullName>
    </submittedName>
</protein>
<organism evidence="5 6">
    <name type="scientific">Elizabethkingia bruuniana</name>
    <dbReference type="NCBI Taxonomy" id="1756149"/>
    <lineage>
        <taxon>Bacteria</taxon>
        <taxon>Pseudomonadati</taxon>
        <taxon>Bacteroidota</taxon>
        <taxon>Flavobacteriia</taxon>
        <taxon>Flavobacteriales</taxon>
        <taxon>Weeksellaceae</taxon>
        <taxon>Elizabethkingia</taxon>
    </lineage>
</organism>
<evidence type="ECO:0000259" key="4">
    <source>
        <dbReference type="PROSITE" id="PS51063"/>
    </source>
</evidence>
<dbReference type="Gene3D" id="1.10.10.10">
    <property type="entry name" value="Winged helix-like DNA-binding domain superfamily/Winged helix DNA-binding domain"/>
    <property type="match status" value="1"/>
</dbReference>
<keyword evidence="2" id="KW-0238">DNA-binding</keyword>
<dbReference type="Proteomes" id="UP000595426">
    <property type="component" value="Chromosome"/>
</dbReference>
<dbReference type="GO" id="GO:0006355">
    <property type="term" value="P:regulation of DNA-templated transcription"/>
    <property type="evidence" value="ECO:0007669"/>
    <property type="project" value="InterPro"/>
</dbReference>
<dbReference type="CDD" id="cd00038">
    <property type="entry name" value="CAP_ED"/>
    <property type="match status" value="1"/>
</dbReference>
<dbReference type="InterPro" id="IPR014710">
    <property type="entry name" value="RmlC-like_jellyroll"/>
</dbReference>
<dbReference type="AlphaFoldDB" id="A0A7T7UWQ2"/>
<sequence>MENLQQIPAFKSSPELIKKLYENSIKKSYKAGSVILKENAYTLSIPVVTKGILKIVRRENEDKAILLYYVKKGETCILPFWGSIYNITSSLRVEAEEDSEIYFLPIQKARLFIKEHPQWLDYILLLFIKHYEDLINVVDYAYKKTDERLLYLLKNKAEVTRSRVIPITHKQLAYELLTSRVVISRLLKQLEEKGVLKLNRNQITLI</sequence>
<dbReference type="InterPro" id="IPR000595">
    <property type="entry name" value="cNMP-bd_dom"/>
</dbReference>